<organism evidence="1 2">
    <name type="scientific">Candidatus Roizmanbacteria bacterium RIFCSPLOWO2_02_FULL_36_11</name>
    <dbReference type="NCBI Taxonomy" id="1802071"/>
    <lineage>
        <taxon>Bacteria</taxon>
        <taxon>Candidatus Roizmaniibacteriota</taxon>
    </lineage>
</organism>
<dbReference type="AlphaFoldDB" id="A0A1F7JII2"/>
<accession>A0A1F7JII2</accession>
<dbReference type="EMBL" id="MGAV01000004">
    <property type="protein sequence ID" value="OGK55423.1"/>
    <property type="molecule type" value="Genomic_DNA"/>
</dbReference>
<evidence type="ECO:0008006" key="3">
    <source>
        <dbReference type="Google" id="ProtNLM"/>
    </source>
</evidence>
<proteinExistence type="predicted"/>
<dbReference type="Proteomes" id="UP000177418">
    <property type="component" value="Unassembled WGS sequence"/>
</dbReference>
<sequence length="94" mass="10791">MKQEIVVTNLRIPKQQWIEIKVRSAELGISANEYIKKILTATTNLESISDTIKKVTKKSKKKVSFYDAMIMLSKIPQGKQKFDLSKDDKIIYGD</sequence>
<name>A0A1F7JII2_9BACT</name>
<evidence type="ECO:0000313" key="1">
    <source>
        <dbReference type="EMBL" id="OGK55423.1"/>
    </source>
</evidence>
<evidence type="ECO:0000313" key="2">
    <source>
        <dbReference type="Proteomes" id="UP000177418"/>
    </source>
</evidence>
<reference evidence="1 2" key="1">
    <citation type="journal article" date="2016" name="Nat. Commun.">
        <title>Thousands of microbial genomes shed light on interconnected biogeochemical processes in an aquifer system.</title>
        <authorList>
            <person name="Anantharaman K."/>
            <person name="Brown C.T."/>
            <person name="Hug L.A."/>
            <person name="Sharon I."/>
            <person name="Castelle C.J."/>
            <person name="Probst A.J."/>
            <person name="Thomas B.C."/>
            <person name="Singh A."/>
            <person name="Wilkins M.J."/>
            <person name="Karaoz U."/>
            <person name="Brodie E.L."/>
            <person name="Williams K.H."/>
            <person name="Hubbard S.S."/>
            <person name="Banfield J.F."/>
        </authorList>
    </citation>
    <scope>NUCLEOTIDE SEQUENCE [LARGE SCALE GENOMIC DNA]</scope>
</reference>
<gene>
    <name evidence="1" type="ORF">A3H78_06025</name>
</gene>
<comment type="caution">
    <text evidence="1">The sequence shown here is derived from an EMBL/GenBank/DDBJ whole genome shotgun (WGS) entry which is preliminary data.</text>
</comment>
<protein>
    <recommendedName>
        <fullName evidence="3">Ribbon-helix-helix protein CopG domain-containing protein</fullName>
    </recommendedName>
</protein>